<evidence type="ECO:0000313" key="3">
    <source>
        <dbReference type="Proteomes" id="UP000729402"/>
    </source>
</evidence>
<dbReference type="Proteomes" id="UP000729402">
    <property type="component" value="Unassembled WGS sequence"/>
</dbReference>
<feature type="compositionally biased region" description="Basic residues" evidence="1">
    <location>
        <begin position="7"/>
        <end position="25"/>
    </location>
</feature>
<gene>
    <name evidence="2" type="ORF">GUJ93_ZPchr0007g4928</name>
</gene>
<dbReference type="AlphaFoldDB" id="A0A8J5VPX8"/>
<evidence type="ECO:0000256" key="1">
    <source>
        <dbReference type="SAM" id="MobiDB-lite"/>
    </source>
</evidence>
<dbReference type="EMBL" id="JAAALK010000282">
    <property type="protein sequence ID" value="KAG8080522.1"/>
    <property type="molecule type" value="Genomic_DNA"/>
</dbReference>
<organism evidence="2 3">
    <name type="scientific">Zizania palustris</name>
    <name type="common">Northern wild rice</name>
    <dbReference type="NCBI Taxonomy" id="103762"/>
    <lineage>
        <taxon>Eukaryota</taxon>
        <taxon>Viridiplantae</taxon>
        <taxon>Streptophyta</taxon>
        <taxon>Embryophyta</taxon>
        <taxon>Tracheophyta</taxon>
        <taxon>Spermatophyta</taxon>
        <taxon>Magnoliopsida</taxon>
        <taxon>Liliopsida</taxon>
        <taxon>Poales</taxon>
        <taxon>Poaceae</taxon>
        <taxon>BOP clade</taxon>
        <taxon>Oryzoideae</taxon>
        <taxon>Oryzeae</taxon>
        <taxon>Zizaniinae</taxon>
        <taxon>Zizania</taxon>
    </lineage>
</organism>
<protein>
    <submittedName>
        <fullName evidence="2">Uncharacterized protein</fullName>
    </submittedName>
</protein>
<name>A0A8J5VPX8_ZIZPA</name>
<sequence length="75" mass="8411">MVERNTRRQLRARRRQWSTKQRRRLAVGQRQRSATRDGDAWGACGLPSPMVVDGGTGSSRSVIHSFVAPCCSQLL</sequence>
<reference evidence="2" key="1">
    <citation type="journal article" date="2021" name="bioRxiv">
        <title>Whole Genome Assembly and Annotation of Northern Wild Rice, Zizania palustris L., Supports a Whole Genome Duplication in the Zizania Genus.</title>
        <authorList>
            <person name="Haas M."/>
            <person name="Kono T."/>
            <person name="Macchietto M."/>
            <person name="Millas R."/>
            <person name="McGilp L."/>
            <person name="Shao M."/>
            <person name="Duquette J."/>
            <person name="Hirsch C.N."/>
            <person name="Kimball J."/>
        </authorList>
    </citation>
    <scope>NUCLEOTIDE SEQUENCE</scope>
    <source>
        <tissue evidence="2">Fresh leaf tissue</tissue>
    </source>
</reference>
<feature type="region of interest" description="Disordered" evidence="1">
    <location>
        <begin position="1"/>
        <end position="41"/>
    </location>
</feature>
<comment type="caution">
    <text evidence="2">The sequence shown here is derived from an EMBL/GenBank/DDBJ whole genome shotgun (WGS) entry which is preliminary data.</text>
</comment>
<reference evidence="2" key="2">
    <citation type="submission" date="2021-02" db="EMBL/GenBank/DDBJ databases">
        <authorList>
            <person name="Kimball J.A."/>
            <person name="Haas M.W."/>
            <person name="Macchietto M."/>
            <person name="Kono T."/>
            <person name="Duquette J."/>
            <person name="Shao M."/>
        </authorList>
    </citation>
    <scope>NUCLEOTIDE SEQUENCE</scope>
    <source>
        <tissue evidence="2">Fresh leaf tissue</tissue>
    </source>
</reference>
<evidence type="ECO:0000313" key="2">
    <source>
        <dbReference type="EMBL" id="KAG8080522.1"/>
    </source>
</evidence>
<proteinExistence type="predicted"/>
<keyword evidence="3" id="KW-1185">Reference proteome</keyword>
<accession>A0A8J5VPX8</accession>